<sequence length="52" mass="6224">MLKGIKITLPLIICTIYNIILESPAYVKYFLLFIFLREKFLTKDDIFNNRIL</sequence>
<keyword evidence="3" id="KW-1185">Reference proteome</keyword>
<proteinExistence type="predicted"/>
<dbReference type="HOGENOM" id="CLU_3078224_0_0_0"/>
<organism evidence="2 3">
    <name type="scientific">Cloacimonas acidaminovorans (strain Evry)</name>
    <dbReference type="NCBI Taxonomy" id="459349"/>
    <lineage>
        <taxon>Bacteria</taxon>
        <taxon>Pseudomonadati</taxon>
        <taxon>Candidatus Cloacimonadota</taxon>
        <taxon>Candidatus Cloacimonadia</taxon>
        <taxon>Candidatus Cloacimonadales</taxon>
        <taxon>Candidatus Cloacimonadaceae</taxon>
        <taxon>Candidatus Cloacimonas</taxon>
    </lineage>
</organism>
<evidence type="ECO:0000313" key="3">
    <source>
        <dbReference type="Proteomes" id="UP000002019"/>
    </source>
</evidence>
<gene>
    <name evidence="2" type="ordered locus">CLOAM0124</name>
</gene>
<dbReference type="KEGG" id="caci:CLOAM0124"/>
<feature type="transmembrane region" description="Helical" evidence="1">
    <location>
        <begin position="7"/>
        <end position="27"/>
    </location>
</feature>
<dbReference type="EMBL" id="CU466930">
    <property type="protein sequence ID" value="CAO80034.1"/>
    <property type="molecule type" value="Genomic_DNA"/>
</dbReference>
<name>B0VIX4_CLOAI</name>
<keyword evidence="1" id="KW-0472">Membrane</keyword>
<keyword evidence="1" id="KW-0812">Transmembrane</keyword>
<protein>
    <submittedName>
        <fullName evidence="2">Uncharacterized protein</fullName>
    </submittedName>
</protein>
<dbReference type="AlphaFoldDB" id="B0VIX4"/>
<evidence type="ECO:0000313" key="2">
    <source>
        <dbReference type="EMBL" id="CAO80034.1"/>
    </source>
</evidence>
<keyword evidence="1" id="KW-1133">Transmembrane helix</keyword>
<dbReference type="Proteomes" id="UP000002019">
    <property type="component" value="Chromosome"/>
</dbReference>
<evidence type="ECO:0000256" key="1">
    <source>
        <dbReference type="SAM" id="Phobius"/>
    </source>
</evidence>
<reference evidence="2 3" key="1">
    <citation type="journal article" date="2008" name="J. Bacteriol.">
        <title>'Candidatus Cloacamonas acidaminovorans': genome sequence reconstruction provides a first glimpse of a new bacterial division.</title>
        <authorList>
            <person name="Pelletier E."/>
            <person name="Kreimeyer A."/>
            <person name="Bocs S."/>
            <person name="Rouy Z."/>
            <person name="Gyapay G."/>
            <person name="Chouari R."/>
            <person name="Riviere D."/>
            <person name="Ganesan A."/>
            <person name="Daegelen P."/>
            <person name="Sghir A."/>
            <person name="Cohen G.N."/>
            <person name="Medigue C."/>
            <person name="Weissenbach J."/>
            <person name="Le Paslier D."/>
        </authorList>
    </citation>
    <scope>NUCLEOTIDE SEQUENCE [LARGE SCALE GENOMIC DNA]</scope>
    <source>
        <strain evidence="3">Evry</strain>
    </source>
</reference>
<accession>B0VIX4</accession>
<dbReference type="STRING" id="459349.CLOAM0124"/>